<comment type="caution">
    <text evidence="3">The sequence shown here is derived from an EMBL/GenBank/DDBJ whole genome shotgun (WGS) entry which is preliminary data.</text>
</comment>
<accession>A0AAW1XH86</accession>
<keyword evidence="2" id="KW-0472">Membrane</keyword>
<evidence type="ECO:0000256" key="2">
    <source>
        <dbReference type="SAM" id="Phobius"/>
    </source>
</evidence>
<dbReference type="PANTHER" id="PTHR34379">
    <property type="entry name" value="OS07G0553800 PROTEIN"/>
    <property type="match status" value="1"/>
</dbReference>
<keyword evidence="4" id="KW-1185">Reference proteome</keyword>
<name>A0AAW1XH86_RUBAR</name>
<dbReference type="InterPro" id="IPR040411">
    <property type="entry name" value="At5g23160-like"/>
</dbReference>
<feature type="transmembrane region" description="Helical" evidence="2">
    <location>
        <begin position="245"/>
        <end position="276"/>
    </location>
</feature>
<dbReference type="PANTHER" id="PTHR34379:SF3">
    <property type="entry name" value="PROTEIN, PUTATIVE-RELATED"/>
    <property type="match status" value="1"/>
</dbReference>
<feature type="region of interest" description="Disordered" evidence="1">
    <location>
        <begin position="178"/>
        <end position="224"/>
    </location>
</feature>
<dbReference type="AlphaFoldDB" id="A0AAW1XH86"/>
<evidence type="ECO:0000313" key="4">
    <source>
        <dbReference type="Proteomes" id="UP001457282"/>
    </source>
</evidence>
<gene>
    <name evidence="3" type="ORF">M0R45_022834</name>
</gene>
<evidence type="ECO:0000313" key="3">
    <source>
        <dbReference type="EMBL" id="KAK9935748.1"/>
    </source>
</evidence>
<protein>
    <submittedName>
        <fullName evidence="3">Uncharacterized protein</fullName>
    </submittedName>
</protein>
<keyword evidence="2" id="KW-1133">Transmembrane helix</keyword>
<dbReference type="EMBL" id="JBEDUW010000004">
    <property type="protein sequence ID" value="KAK9935748.1"/>
    <property type="molecule type" value="Genomic_DNA"/>
</dbReference>
<feature type="compositionally biased region" description="Polar residues" evidence="1">
    <location>
        <begin position="205"/>
        <end position="218"/>
    </location>
</feature>
<reference evidence="3 4" key="1">
    <citation type="journal article" date="2023" name="G3 (Bethesda)">
        <title>A chromosome-length genome assembly and annotation of blackberry (Rubus argutus, cv. 'Hillquist').</title>
        <authorList>
            <person name="Bruna T."/>
            <person name="Aryal R."/>
            <person name="Dudchenko O."/>
            <person name="Sargent D.J."/>
            <person name="Mead D."/>
            <person name="Buti M."/>
            <person name="Cavallini A."/>
            <person name="Hytonen T."/>
            <person name="Andres J."/>
            <person name="Pham M."/>
            <person name="Weisz D."/>
            <person name="Mascagni F."/>
            <person name="Usai G."/>
            <person name="Natali L."/>
            <person name="Bassil N."/>
            <person name="Fernandez G.E."/>
            <person name="Lomsadze A."/>
            <person name="Armour M."/>
            <person name="Olukolu B."/>
            <person name="Poorten T."/>
            <person name="Britton C."/>
            <person name="Davik J."/>
            <person name="Ashrafi H."/>
            <person name="Aiden E.L."/>
            <person name="Borodovsky M."/>
            <person name="Worthington M."/>
        </authorList>
    </citation>
    <scope>NUCLEOTIDE SEQUENCE [LARGE SCALE GENOMIC DNA]</scope>
    <source>
        <strain evidence="3">PI 553951</strain>
    </source>
</reference>
<dbReference type="Proteomes" id="UP001457282">
    <property type="component" value="Unassembled WGS sequence"/>
</dbReference>
<organism evidence="3 4">
    <name type="scientific">Rubus argutus</name>
    <name type="common">Southern blackberry</name>
    <dbReference type="NCBI Taxonomy" id="59490"/>
    <lineage>
        <taxon>Eukaryota</taxon>
        <taxon>Viridiplantae</taxon>
        <taxon>Streptophyta</taxon>
        <taxon>Embryophyta</taxon>
        <taxon>Tracheophyta</taxon>
        <taxon>Spermatophyta</taxon>
        <taxon>Magnoliopsida</taxon>
        <taxon>eudicotyledons</taxon>
        <taxon>Gunneridae</taxon>
        <taxon>Pentapetalae</taxon>
        <taxon>rosids</taxon>
        <taxon>fabids</taxon>
        <taxon>Rosales</taxon>
        <taxon>Rosaceae</taxon>
        <taxon>Rosoideae</taxon>
        <taxon>Rosoideae incertae sedis</taxon>
        <taxon>Rubus</taxon>
    </lineage>
</organism>
<evidence type="ECO:0000256" key="1">
    <source>
        <dbReference type="SAM" id="MobiDB-lite"/>
    </source>
</evidence>
<feature type="region of interest" description="Disordered" evidence="1">
    <location>
        <begin position="114"/>
        <end position="143"/>
    </location>
</feature>
<proteinExistence type="predicted"/>
<keyword evidence="2" id="KW-0812">Transmembrane</keyword>
<sequence>MAKVHEKTTTPSTFKPKSTTTCLGCFRFPNKKTLPSHDFNNNNKSTSRSSRRSSRSSWFCWSRFRMNKSSATKTVPLDISAVCDKQAPIPNNRSLEPKSKQLVSKHQLVAATPNQREASVLPRIVDSDKTPNSEAAKPADQEAAADTINLENRRLGALKDDLCQKRRLSFCRKVESIRTGGGSRSSSQPGSPVQPEKKPRPRSGTAGTSAAISPSASPKRQRRARKTWFMSNERTMTSANKLDPLVGMTVIMVTLIIMLLWGRLCAILSTAAWFYLIPRLTNSNSSSTAGNTFPHPRVDDLDFNSDEYKKKVVLEGFLERNNHRNHLL</sequence>
<feature type="compositionally biased region" description="Low complexity" evidence="1">
    <location>
        <begin position="134"/>
        <end position="143"/>
    </location>
</feature>